<keyword evidence="5" id="KW-1185">Reference proteome</keyword>
<dbReference type="AlphaFoldDB" id="A0A2T3A798"/>
<evidence type="ECO:0000256" key="2">
    <source>
        <dbReference type="SAM" id="MobiDB-lite"/>
    </source>
</evidence>
<gene>
    <name evidence="4" type="ORF">BD289DRAFT_368930</name>
</gene>
<feature type="region of interest" description="Disordered" evidence="2">
    <location>
        <begin position="63"/>
        <end position="83"/>
    </location>
</feature>
<name>A0A2T3A798_9PEZI</name>
<dbReference type="EMBL" id="KZ678447">
    <property type="protein sequence ID" value="PSR84175.1"/>
    <property type="molecule type" value="Genomic_DNA"/>
</dbReference>
<evidence type="ECO:0000259" key="3">
    <source>
        <dbReference type="Pfam" id="PF04909"/>
    </source>
</evidence>
<comment type="similarity">
    <text evidence="1">Belongs to the metallo-dependent hydrolases superfamily.</text>
</comment>
<dbReference type="Proteomes" id="UP000241462">
    <property type="component" value="Unassembled WGS sequence"/>
</dbReference>
<protein>
    <recommendedName>
        <fullName evidence="3">Amidohydrolase-related domain-containing protein</fullName>
    </recommendedName>
</protein>
<feature type="domain" description="Amidohydrolase-related" evidence="3">
    <location>
        <begin position="158"/>
        <end position="365"/>
    </location>
</feature>
<evidence type="ECO:0000313" key="4">
    <source>
        <dbReference type="EMBL" id="PSR84175.1"/>
    </source>
</evidence>
<proteinExistence type="inferred from homology"/>
<evidence type="ECO:0000256" key="1">
    <source>
        <dbReference type="ARBA" id="ARBA00038310"/>
    </source>
</evidence>
<feature type="compositionally biased region" description="Low complexity" evidence="2">
    <location>
        <begin position="67"/>
        <end position="80"/>
    </location>
</feature>
<dbReference type="OrthoDB" id="2135488at2759"/>
<dbReference type="InterPro" id="IPR052350">
    <property type="entry name" value="Metallo-dep_Lactonases"/>
</dbReference>
<dbReference type="InterPro" id="IPR006680">
    <property type="entry name" value="Amidohydro-rel"/>
</dbReference>
<evidence type="ECO:0000313" key="5">
    <source>
        <dbReference type="Proteomes" id="UP000241462"/>
    </source>
</evidence>
<dbReference type="GO" id="GO:0016787">
    <property type="term" value="F:hydrolase activity"/>
    <property type="evidence" value="ECO:0007669"/>
    <property type="project" value="InterPro"/>
</dbReference>
<dbReference type="PANTHER" id="PTHR43569">
    <property type="entry name" value="AMIDOHYDROLASE"/>
    <property type="match status" value="1"/>
</dbReference>
<sequence length="366" mass="40849">MSAPIVPILDSHIHLYPASELSSLAWNTPGHPLWAQHSLDEYRRATASSSDILSGFIFVETDRRNDSSSSSSSSSDTNDSYTGPLEEVSFLARIASNRPRPGEGHGHSGASSLGDKDLCLGIIPWAPVHRGPQVLAQYLDTVRDTCRRDGDEQTWAKVKGFRYLLQDKPDGTMLKQEFVDGLRLLGDKRLVFDVGVDLHRRGMRQLEEVVELVERVHEGVAARESKTTFILNHLCKPDLTLFDTSDPSFAAWRQAIFTLSKADNVYMKLSGAFSEMAPDFARTASPDDIFLALSPWLAVVVAAFGPARIMFGSDWPVCTTQELGTEPHNAWDKWRLVVERLCVMSSFSEDETKDVFWGTARRAYRV</sequence>
<dbReference type="Pfam" id="PF04909">
    <property type="entry name" value="Amidohydro_2"/>
    <property type="match status" value="1"/>
</dbReference>
<accession>A0A2T3A798</accession>
<dbReference type="InterPro" id="IPR032466">
    <property type="entry name" value="Metal_Hydrolase"/>
</dbReference>
<dbReference type="Gene3D" id="3.20.20.140">
    <property type="entry name" value="Metal-dependent hydrolases"/>
    <property type="match status" value="1"/>
</dbReference>
<reference evidence="4 5" key="1">
    <citation type="journal article" date="2018" name="Mycol. Prog.">
        <title>Coniella lustricola, a new species from submerged detritus.</title>
        <authorList>
            <person name="Raudabaugh D.B."/>
            <person name="Iturriaga T."/>
            <person name="Carver A."/>
            <person name="Mondo S."/>
            <person name="Pangilinan J."/>
            <person name="Lipzen A."/>
            <person name="He G."/>
            <person name="Amirebrahimi M."/>
            <person name="Grigoriev I.V."/>
            <person name="Miller A.N."/>
        </authorList>
    </citation>
    <scope>NUCLEOTIDE SEQUENCE [LARGE SCALE GENOMIC DNA]</scope>
    <source>
        <strain evidence="4 5">B22-T-1</strain>
    </source>
</reference>
<dbReference type="SUPFAM" id="SSF51556">
    <property type="entry name" value="Metallo-dependent hydrolases"/>
    <property type="match status" value="1"/>
</dbReference>
<dbReference type="InParanoid" id="A0A2T3A798"/>
<organism evidence="4 5">
    <name type="scientific">Coniella lustricola</name>
    <dbReference type="NCBI Taxonomy" id="2025994"/>
    <lineage>
        <taxon>Eukaryota</taxon>
        <taxon>Fungi</taxon>
        <taxon>Dikarya</taxon>
        <taxon>Ascomycota</taxon>
        <taxon>Pezizomycotina</taxon>
        <taxon>Sordariomycetes</taxon>
        <taxon>Sordariomycetidae</taxon>
        <taxon>Diaporthales</taxon>
        <taxon>Schizoparmaceae</taxon>
        <taxon>Coniella</taxon>
    </lineage>
</organism>
<dbReference type="STRING" id="2025994.A0A2T3A798"/>
<dbReference type="PANTHER" id="PTHR43569:SF2">
    <property type="entry name" value="AMIDOHYDROLASE-RELATED DOMAIN-CONTAINING PROTEIN"/>
    <property type="match status" value="1"/>
</dbReference>